<dbReference type="OrthoDB" id="5196541at2"/>
<dbReference type="EMBL" id="SHLC01000001">
    <property type="protein sequence ID" value="RZU66714.1"/>
    <property type="molecule type" value="Genomic_DNA"/>
</dbReference>
<accession>A0A4Q8APW5</accession>
<dbReference type="Pfam" id="PF00117">
    <property type="entry name" value="GATase"/>
    <property type="match status" value="1"/>
</dbReference>
<dbReference type="InterPro" id="IPR017926">
    <property type="entry name" value="GATASE"/>
</dbReference>
<dbReference type="InterPro" id="IPR029062">
    <property type="entry name" value="Class_I_gatase-like"/>
</dbReference>
<comment type="caution">
    <text evidence="2">The sequence shown here is derived from an EMBL/GenBank/DDBJ whole genome shotgun (WGS) entry which is preliminary data.</text>
</comment>
<evidence type="ECO:0000313" key="3">
    <source>
        <dbReference type="Proteomes" id="UP000291483"/>
    </source>
</evidence>
<dbReference type="CDD" id="cd01741">
    <property type="entry name" value="GATase1_1"/>
    <property type="match status" value="1"/>
</dbReference>
<dbReference type="PANTHER" id="PTHR42695">
    <property type="entry name" value="GLUTAMINE AMIDOTRANSFERASE YLR126C-RELATED"/>
    <property type="match status" value="1"/>
</dbReference>
<gene>
    <name evidence="2" type="ORF">EV379_3080</name>
</gene>
<dbReference type="InterPro" id="IPR044992">
    <property type="entry name" value="ChyE-like"/>
</dbReference>
<feature type="domain" description="Glutamine amidotransferase" evidence="1">
    <location>
        <begin position="22"/>
        <end position="189"/>
    </location>
</feature>
<dbReference type="PROSITE" id="PS51273">
    <property type="entry name" value="GATASE_TYPE_1"/>
    <property type="match status" value="1"/>
</dbReference>
<dbReference type="SUPFAM" id="SSF52317">
    <property type="entry name" value="Class I glutamine amidotransferase-like"/>
    <property type="match status" value="1"/>
</dbReference>
<dbReference type="Proteomes" id="UP000291483">
    <property type="component" value="Unassembled WGS sequence"/>
</dbReference>
<evidence type="ECO:0000259" key="1">
    <source>
        <dbReference type="Pfam" id="PF00117"/>
    </source>
</evidence>
<dbReference type="PANTHER" id="PTHR42695:SF5">
    <property type="entry name" value="GLUTAMINE AMIDOTRANSFERASE YLR126C-RELATED"/>
    <property type="match status" value="1"/>
</dbReference>
<reference evidence="2 3" key="1">
    <citation type="submission" date="2019-02" db="EMBL/GenBank/DDBJ databases">
        <title>Sequencing the genomes of 1000 actinobacteria strains.</title>
        <authorList>
            <person name="Klenk H.-P."/>
        </authorList>
    </citation>
    <scope>NUCLEOTIDE SEQUENCE [LARGE SCALE GENOMIC DNA]</scope>
    <source>
        <strain evidence="2 3">DSM 18319</strain>
    </source>
</reference>
<proteinExistence type="predicted"/>
<dbReference type="Gene3D" id="3.40.50.880">
    <property type="match status" value="1"/>
</dbReference>
<sequence length="239" mass="25698">MSETAGRTALVLRHDETIHLGNLLPVLAEHGYSVVVVDTPGADFDAIDPAAADLLIVLGGDMGVYESEEHPYLVDEIALIRARIDAERPVFGVCLGAQLMAESLGGRVFKGESNEIGYRSVEPTPEGAESPLRHIAGVPVMQWHSDTFELPAGVTRLAGSSAYNNEAFGIDNWALAVQFHPEVTAEMHEQWVDASAGELIAEGIDAEALRADNARHNAAMQLASRKLFGEYLDGLPTAR</sequence>
<dbReference type="GO" id="GO:0005829">
    <property type="term" value="C:cytosol"/>
    <property type="evidence" value="ECO:0007669"/>
    <property type="project" value="TreeGrafter"/>
</dbReference>
<dbReference type="AlphaFoldDB" id="A0A4Q8APW5"/>
<protein>
    <submittedName>
        <fullName evidence="2">GMP synthase (Glutamine-hydrolysing)</fullName>
    </submittedName>
</protein>
<name>A0A4Q8APW5_9MICO</name>
<organism evidence="2 3">
    <name type="scientific">Microterricola gilva</name>
    <dbReference type="NCBI Taxonomy" id="393267"/>
    <lineage>
        <taxon>Bacteria</taxon>
        <taxon>Bacillati</taxon>
        <taxon>Actinomycetota</taxon>
        <taxon>Actinomycetes</taxon>
        <taxon>Micrococcales</taxon>
        <taxon>Microbacteriaceae</taxon>
        <taxon>Microterricola</taxon>
    </lineage>
</organism>
<dbReference type="RefSeq" id="WP_130506872.1">
    <property type="nucleotide sequence ID" value="NZ_SHLC01000001.1"/>
</dbReference>
<keyword evidence="3" id="KW-1185">Reference proteome</keyword>
<evidence type="ECO:0000313" key="2">
    <source>
        <dbReference type="EMBL" id="RZU66714.1"/>
    </source>
</evidence>